<dbReference type="RefSeq" id="WP_209636274.1">
    <property type="nucleotide sequence ID" value="NZ_JAGINW010000001.1"/>
</dbReference>
<protein>
    <submittedName>
        <fullName evidence="1">Uncharacterized protein</fullName>
    </submittedName>
</protein>
<keyword evidence="2" id="KW-1185">Reference proteome</keyword>
<dbReference type="EMBL" id="JAGINW010000001">
    <property type="protein sequence ID" value="MBP2321413.1"/>
    <property type="molecule type" value="Genomic_DNA"/>
</dbReference>
<gene>
    <name evidence="1" type="ORF">JOF56_001798</name>
</gene>
<accession>A0ABS4TC28</accession>
<organism evidence="1 2">
    <name type="scientific">Kibdelosporangium banguiense</name>
    <dbReference type="NCBI Taxonomy" id="1365924"/>
    <lineage>
        <taxon>Bacteria</taxon>
        <taxon>Bacillati</taxon>
        <taxon>Actinomycetota</taxon>
        <taxon>Actinomycetes</taxon>
        <taxon>Pseudonocardiales</taxon>
        <taxon>Pseudonocardiaceae</taxon>
        <taxon>Kibdelosporangium</taxon>
    </lineage>
</organism>
<sequence length="160" mass="18925">MRDDVDDVNDVEINPIDVLGVARELGELEIDEELNRLLERGKTRPTQILEGSELPGPPRVPYARTTVEIVFDDEANLRECVKLLRWSDERLRARPEQLMLWEWQNTIRDRMTIRFGVSWHNKRFFERRKDAFKGPSHAAYLRRFGVTADDLDVRHEIVRD</sequence>
<evidence type="ECO:0000313" key="1">
    <source>
        <dbReference type="EMBL" id="MBP2321413.1"/>
    </source>
</evidence>
<proteinExistence type="predicted"/>
<reference evidence="1 2" key="1">
    <citation type="submission" date="2021-03" db="EMBL/GenBank/DDBJ databases">
        <title>Sequencing the genomes of 1000 actinobacteria strains.</title>
        <authorList>
            <person name="Klenk H.-P."/>
        </authorList>
    </citation>
    <scope>NUCLEOTIDE SEQUENCE [LARGE SCALE GENOMIC DNA]</scope>
    <source>
        <strain evidence="1 2">DSM 46670</strain>
    </source>
</reference>
<comment type="caution">
    <text evidence="1">The sequence shown here is derived from an EMBL/GenBank/DDBJ whole genome shotgun (WGS) entry which is preliminary data.</text>
</comment>
<dbReference type="Proteomes" id="UP001519332">
    <property type="component" value="Unassembled WGS sequence"/>
</dbReference>
<name>A0ABS4TC28_9PSEU</name>
<evidence type="ECO:0000313" key="2">
    <source>
        <dbReference type="Proteomes" id="UP001519332"/>
    </source>
</evidence>